<name>A0A557STE1_9ARCH</name>
<dbReference type="AlphaFoldDB" id="A0A557STE1"/>
<gene>
    <name evidence="6" type="ORF">NARC_110085</name>
</gene>
<feature type="transmembrane region" description="Helical" evidence="5">
    <location>
        <begin position="210"/>
        <end position="231"/>
    </location>
</feature>
<keyword evidence="2 5" id="KW-0812">Transmembrane</keyword>
<comment type="caution">
    <text evidence="6">The sequence shown here is derived from an EMBL/GenBank/DDBJ whole genome shotgun (WGS) entry which is preliminary data.</text>
</comment>
<dbReference type="OrthoDB" id="57092at2157"/>
<accession>A0A557STE1</accession>
<evidence type="ECO:0000256" key="5">
    <source>
        <dbReference type="RuleBase" id="RU363041"/>
    </source>
</evidence>
<dbReference type="EMBL" id="VOAH01000011">
    <property type="protein sequence ID" value="TVP39873.1"/>
    <property type="molecule type" value="Genomic_DNA"/>
</dbReference>
<evidence type="ECO:0000256" key="3">
    <source>
        <dbReference type="ARBA" id="ARBA00022989"/>
    </source>
</evidence>
<protein>
    <recommendedName>
        <fullName evidence="5">Probable membrane transporter protein</fullName>
    </recommendedName>
</protein>
<evidence type="ECO:0000313" key="7">
    <source>
        <dbReference type="Proteomes" id="UP000315289"/>
    </source>
</evidence>
<proteinExistence type="inferred from homology"/>
<evidence type="ECO:0000256" key="2">
    <source>
        <dbReference type="ARBA" id="ARBA00022692"/>
    </source>
</evidence>
<feature type="transmembrane region" description="Helical" evidence="5">
    <location>
        <begin position="160"/>
        <end position="178"/>
    </location>
</feature>
<feature type="transmembrane region" description="Helical" evidence="5">
    <location>
        <begin position="7"/>
        <end position="33"/>
    </location>
</feature>
<dbReference type="PANTHER" id="PTHR43701">
    <property type="entry name" value="MEMBRANE TRANSPORTER PROTEIN MJ0441-RELATED"/>
    <property type="match status" value="1"/>
</dbReference>
<keyword evidence="4 5" id="KW-0472">Membrane</keyword>
<keyword evidence="3 5" id="KW-1133">Transmembrane helix</keyword>
<evidence type="ECO:0000256" key="4">
    <source>
        <dbReference type="ARBA" id="ARBA00023136"/>
    </source>
</evidence>
<evidence type="ECO:0000313" key="6">
    <source>
        <dbReference type="EMBL" id="TVP39873.1"/>
    </source>
</evidence>
<dbReference type="RefSeq" id="WP_144732732.1">
    <property type="nucleotide sequence ID" value="NZ_ML675587.1"/>
</dbReference>
<keyword evidence="7" id="KW-1185">Reference proteome</keyword>
<dbReference type="PANTHER" id="PTHR43701:SF2">
    <property type="entry name" value="MEMBRANE TRANSPORTER PROTEIN YJNA-RELATED"/>
    <property type="match status" value="1"/>
</dbReference>
<feature type="transmembrane region" description="Helical" evidence="5">
    <location>
        <begin position="185"/>
        <end position="204"/>
    </location>
</feature>
<comment type="subcellular location">
    <subcellularLocation>
        <location evidence="5">Cell membrane</location>
        <topology evidence="5">Multi-pass membrane protein</topology>
    </subcellularLocation>
    <subcellularLocation>
        <location evidence="1">Membrane</location>
        <topology evidence="1">Multi-pass membrane protein</topology>
    </subcellularLocation>
</comment>
<dbReference type="Proteomes" id="UP000315289">
    <property type="component" value="Unassembled WGS sequence"/>
</dbReference>
<sequence>MITDVLIAFVVSIAAGLIGSMVGIGGGIINAPYLSYLNYIPSQISSTSLIAVFFTSMSSSYQYIRKGLTEKRIGLILAFSSIPGTFIGVYISNYITLNEFRFYFALILIATSLYLLFRSKILGQEKRRQDLSHTNNYLDFSRLLILVIFSLLAGTLSSSFGIGGGIIFVPCLIILLGFNMKTASATSQFALIFTSLSGLTLFIIDGKPDYYMGFILSVGSIIGGTVGSMLTGKMKSHLLLKIFSIILLIVSLKLIYDGLG</sequence>
<dbReference type="InterPro" id="IPR002781">
    <property type="entry name" value="TM_pro_TauE-like"/>
</dbReference>
<dbReference type="InterPro" id="IPR051598">
    <property type="entry name" value="TSUP/Inactive_protease-like"/>
</dbReference>
<feature type="transmembrane region" description="Helical" evidence="5">
    <location>
        <begin position="39"/>
        <end position="61"/>
    </location>
</feature>
<comment type="similarity">
    <text evidence="5">Belongs to the 4-toluene sulfonate uptake permease (TSUP) (TC 2.A.102) family.</text>
</comment>
<feature type="transmembrane region" description="Helical" evidence="5">
    <location>
        <begin position="100"/>
        <end position="117"/>
    </location>
</feature>
<reference evidence="6 7" key="1">
    <citation type="journal article" date="2019" name="Front. Microbiol.">
        <title>Ammonia Oxidation by the Arctic Terrestrial Thaumarchaeote Candidatus Nitrosocosmicus arcticus Is Stimulated by Increasing Temperatures.</title>
        <authorList>
            <person name="Alves R.J.E."/>
            <person name="Kerou M."/>
            <person name="Zappe A."/>
            <person name="Bittner R."/>
            <person name="Abby S.S."/>
            <person name="Schmidt H.A."/>
            <person name="Pfeifer K."/>
            <person name="Schleper C."/>
        </authorList>
    </citation>
    <scope>NUCLEOTIDE SEQUENCE [LARGE SCALE GENOMIC DNA]</scope>
    <source>
        <strain evidence="6 7">Kfb</strain>
    </source>
</reference>
<feature type="transmembrane region" description="Helical" evidence="5">
    <location>
        <begin position="137"/>
        <end position="154"/>
    </location>
</feature>
<dbReference type="GO" id="GO:0005886">
    <property type="term" value="C:plasma membrane"/>
    <property type="evidence" value="ECO:0007669"/>
    <property type="project" value="UniProtKB-SubCell"/>
</dbReference>
<dbReference type="Pfam" id="PF01925">
    <property type="entry name" value="TauE"/>
    <property type="match status" value="1"/>
</dbReference>
<keyword evidence="5" id="KW-1003">Cell membrane</keyword>
<evidence type="ECO:0000256" key="1">
    <source>
        <dbReference type="ARBA" id="ARBA00004141"/>
    </source>
</evidence>
<feature type="transmembrane region" description="Helical" evidence="5">
    <location>
        <begin position="238"/>
        <end position="256"/>
    </location>
</feature>
<feature type="transmembrane region" description="Helical" evidence="5">
    <location>
        <begin position="73"/>
        <end position="94"/>
    </location>
</feature>
<organism evidence="6 7">
    <name type="scientific">Candidatus Nitrosocosmicus arcticus</name>
    <dbReference type="NCBI Taxonomy" id="2035267"/>
    <lineage>
        <taxon>Archaea</taxon>
        <taxon>Nitrososphaerota</taxon>
        <taxon>Nitrososphaeria</taxon>
        <taxon>Nitrososphaerales</taxon>
        <taxon>Nitrososphaeraceae</taxon>
        <taxon>Candidatus Nitrosocosmicus</taxon>
    </lineage>
</organism>